<accession>A0A7U4RQF2</accession>
<dbReference type="Pfam" id="PF07787">
    <property type="entry name" value="TMEM43"/>
    <property type="match status" value="1"/>
</dbReference>
<feature type="region of interest" description="Disordered" evidence="7">
    <location>
        <begin position="374"/>
        <end position="424"/>
    </location>
</feature>
<dbReference type="AlphaFoldDB" id="A0A7U4RQF2"/>
<dbReference type="RefSeq" id="WP_046550760.1">
    <property type="nucleotide sequence ID" value="NZ_CP011308.1"/>
</dbReference>
<dbReference type="EMBL" id="CP011308">
    <property type="protein sequence ID" value="AKF24667.1"/>
    <property type="molecule type" value="Genomic_DNA"/>
</dbReference>
<keyword evidence="3 8" id="KW-0812">Transmembrane</keyword>
<protein>
    <submittedName>
        <fullName evidence="9">Uncharacterized protein</fullName>
    </submittedName>
</protein>
<dbReference type="OrthoDB" id="273988at2"/>
<evidence type="ECO:0000256" key="6">
    <source>
        <dbReference type="ARBA" id="ARBA00023136"/>
    </source>
</evidence>
<gene>
    <name evidence="9" type="ORF">YH65_04155</name>
</gene>
<dbReference type="PANTHER" id="PTHR13416:SF2">
    <property type="entry name" value="TRANSMEMBRANE PROTEIN 43"/>
    <property type="match status" value="1"/>
</dbReference>
<evidence type="ECO:0000256" key="4">
    <source>
        <dbReference type="ARBA" id="ARBA00022824"/>
    </source>
</evidence>
<organism evidence="9 10">
    <name type="scientific">Sulfurovum lithotrophicum</name>
    <dbReference type="NCBI Taxonomy" id="206403"/>
    <lineage>
        <taxon>Bacteria</taxon>
        <taxon>Pseudomonadati</taxon>
        <taxon>Campylobacterota</taxon>
        <taxon>Epsilonproteobacteria</taxon>
        <taxon>Campylobacterales</taxon>
        <taxon>Sulfurovaceae</taxon>
        <taxon>Sulfurovum</taxon>
    </lineage>
</organism>
<dbReference type="InterPro" id="IPR012430">
    <property type="entry name" value="TMEM43_fam"/>
</dbReference>
<feature type="transmembrane region" description="Helical" evidence="8">
    <location>
        <begin position="282"/>
        <end position="307"/>
    </location>
</feature>
<dbReference type="GO" id="GO:0012505">
    <property type="term" value="C:endomembrane system"/>
    <property type="evidence" value="ECO:0007669"/>
    <property type="project" value="UniProtKB-SubCell"/>
</dbReference>
<evidence type="ECO:0000256" key="2">
    <source>
        <dbReference type="ARBA" id="ARBA00004586"/>
    </source>
</evidence>
<evidence type="ECO:0000256" key="1">
    <source>
        <dbReference type="ARBA" id="ARBA00004127"/>
    </source>
</evidence>
<dbReference type="Proteomes" id="UP000034444">
    <property type="component" value="Chromosome"/>
</dbReference>
<keyword evidence="6 8" id="KW-0472">Membrane</keyword>
<reference evidence="10" key="2">
    <citation type="journal article" date="2017" name="Stand. Genomic Sci.">
        <title>Complete genome sequence of the sulfur-oxidizing chemolithoautotrophic Sulfurovum lithotrophicum 42BKTT.</title>
        <authorList>
            <person name="Jeon W."/>
            <person name="Priscilla L."/>
            <person name="Park G."/>
            <person name="Lee H."/>
            <person name="Lee N."/>
            <person name="Lee D."/>
            <person name="Kwon H."/>
            <person name="Ahn I."/>
            <person name="Lee C."/>
            <person name="Lee H."/>
            <person name="Ahn J."/>
        </authorList>
    </citation>
    <scope>NUCLEOTIDE SEQUENCE [LARGE SCALE GENOMIC DNA]</scope>
    <source>
        <strain evidence="10">ATCC BAA-797 / 42BKT</strain>
    </source>
</reference>
<comment type="subcellular location">
    <subcellularLocation>
        <location evidence="1">Endomembrane system</location>
        <topology evidence="1">Multi-pass membrane protein</topology>
    </subcellularLocation>
    <subcellularLocation>
        <location evidence="2">Endoplasmic reticulum membrane</location>
    </subcellularLocation>
</comment>
<feature type="transmembrane region" description="Helical" evidence="8">
    <location>
        <begin position="350"/>
        <end position="367"/>
    </location>
</feature>
<reference evidence="9 10" key="1">
    <citation type="submission" date="2015-04" db="EMBL/GenBank/DDBJ databases">
        <title>Complete genome sequence of Sulfurovum lithotrophicum ATCC BAA-797T.</title>
        <authorList>
            <person name="Ahn J."/>
            <person name="Park G."/>
            <person name="Jeon W."/>
            <person name="Jang Y."/>
            <person name="Jang M."/>
            <person name="Lee H."/>
            <person name="Lee H."/>
        </authorList>
    </citation>
    <scope>NUCLEOTIDE SEQUENCE [LARGE SCALE GENOMIC DNA]</scope>
    <source>
        <strain evidence="10">ATCC BAA-797 / 42BKT</strain>
    </source>
</reference>
<evidence type="ECO:0000256" key="8">
    <source>
        <dbReference type="SAM" id="Phobius"/>
    </source>
</evidence>
<keyword evidence="5 8" id="KW-1133">Transmembrane helix</keyword>
<feature type="transmembrane region" description="Helical" evidence="8">
    <location>
        <begin position="20"/>
        <end position="39"/>
    </location>
</feature>
<evidence type="ECO:0000313" key="9">
    <source>
        <dbReference type="EMBL" id="AKF24667.1"/>
    </source>
</evidence>
<evidence type="ECO:0000313" key="10">
    <source>
        <dbReference type="Proteomes" id="UP000034444"/>
    </source>
</evidence>
<sequence>MDRFTETSYTGFGQNIGNSLKGFFIGFFLIVGAIILLAWNENRSVEQATALKEMEQKIITLPDTSYQKVNDGKAVLLQGEVKPLHEVVDPEYGVKTDGLVLQRKVQMYQWKEHTQSKSEDKLGGGTETVTTYSYTKEWSEHANNSVSFKHPEGHENPPMTHRGATYSTDAQLGDFYLGKEIINHIGATEGFPGLSQMPDTVADAKNYKAYLYIGENPAKPQIGDTKITYTYAPAGIYTFAGEQAGKTLTYYTTENGKDFLFARYGKVSAKRIFKEELDANALWTWILRGIGLLLMFIGFSMMMGILATLANVIPMLGTLVGGATALVAGALTLVLGSLVIAIAWFSSRPMMSLMILAVGLVIAFVLGKTGKKNTVHRASGAPEPATAHERKTESTPPSRESEKNKEEQENLRQEGSSTPPPRRG</sequence>
<keyword evidence="10" id="KW-1185">Reference proteome</keyword>
<evidence type="ECO:0000256" key="3">
    <source>
        <dbReference type="ARBA" id="ARBA00022692"/>
    </source>
</evidence>
<dbReference type="KEGG" id="slh:YH65_04155"/>
<dbReference type="PANTHER" id="PTHR13416">
    <property type="match status" value="1"/>
</dbReference>
<evidence type="ECO:0000256" key="7">
    <source>
        <dbReference type="SAM" id="MobiDB-lite"/>
    </source>
</evidence>
<proteinExistence type="predicted"/>
<dbReference type="GO" id="GO:0071763">
    <property type="term" value="P:nuclear membrane organization"/>
    <property type="evidence" value="ECO:0007669"/>
    <property type="project" value="TreeGrafter"/>
</dbReference>
<evidence type="ECO:0000256" key="5">
    <source>
        <dbReference type="ARBA" id="ARBA00022989"/>
    </source>
</evidence>
<keyword evidence="4" id="KW-0256">Endoplasmic reticulum</keyword>
<feature type="compositionally biased region" description="Basic and acidic residues" evidence="7">
    <location>
        <begin position="386"/>
        <end position="412"/>
    </location>
</feature>
<feature type="transmembrane region" description="Helical" evidence="8">
    <location>
        <begin position="319"/>
        <end position="344"/>
    </location>
</feature>
<dbReference type="GO" id="GO:0006629">
    <property type="term" value="P:lipid metabolic process"/>
    <property type="evidence" value="ECO:0007669"/>
    <property type="project" value="TreeGrafter"/>
</dbReference>
<name>A0A7U4RQF2_9BACT</name>